<keyword evidence="11" id="KW-1185">Reference proteome</keyword>
<feature type="transmembrane region" description="Helical" evidence="8">
    <location>
        <begin position="290"/>
        <end position="315"/>
    </location>
</feature>
<proteinExistence type="inferred from homology"/>
<keyword evidence="6 8" id="KW-1133">Transmembrane helix</keyword>
<comment type="similarity">
    <text evidence="8">Belongs to the binding-protein-dependent transport system permease family.</text>
</comment>
<dbReference type="SUPFAM" id="SSF161098">
    <property type="entry name" value="MetI-like"/>
    <property type="match status" value="2"/>
</dbReference>
<dbReference type="GO" id="GO:0055085">
    <property type="term" value="P:transmembrane transport"/>
    <property type="evidence" value="ECO:0007669"/>
    <property type="project" value="InterPro"/>
</dbReference>
<feature type="domain" description="ABC transmembrane type-1" evidence="9">
    <location>
        <begin position="331"/>
        <end position="527"/>
    </location>
</feature>
<keyword evidence="3" id="KW-1003">Cell membrane</keyword>
<feature type="transmembrane region" description="Helical" evidence="8">
    <location>
        <begin position="335"/>
        <end position="353"/>
    </location>
</feature>
<feature type="transmembrane region" description="Helical" evidence="8">
    <location>
        <begin position="64"/>
        <end position="87"/>
    </location>
</feature>
<dbReference type="PANTHER" id="PTHR43357:SF3">
    <property type="entry name" value="FE(3+)-TRANSPORT SYSTEM PERMEASE PROTEIN FBPB 2"/>
    <property type="match status" value="1"/>
</dbReference>
<feature type="domain" description="ABC transmembrane type-1" evidence="9">
    <location>
        <begin position="61"/>
        <end position="260"/>
    </location>
</feature>
<gene>
    <name evidence="10" type="ORF">THMIRHAT_18960</name>
</gene>
<evidence type="ECO:0000256" key="4">
    <source>
        <dbReference type="ARBA" id="ARBA00022519"/>
    </source>
</evidence>
<feature type="transmembrane region" description="Helical" evidence="8">
    <location>
        <begin position="509"/>
        <end position="527"/>
    </location>
</feature>
<dbReference type="AlphaFoldDB" id="A0A6F8PQ78"/>
<evidence type="ECO:0000256" key="5">
    <source>
        <dbReference type="ARBA" id="ARBA00022692"/>
    </source>
</evidence>
<feature type="transmembrane region" description="Helical" evidence="8">
    <location>
        <begin position="99"/>
        <end position="120"/>
    </location>
</feature>
<organism evidence="10 11">
    <name type="scientific">Thiosulfativibrio zosterae</name>
    <dbReference type="NCBI Taxonomy" id="2675053"/>
    <lineage>
        <taxon>Bacteria</taxon>
        <taxon>Pseudomonadati</taxon>
        <taxon>Pseudomonadota</taxon>
        <taxon>Gammaproteobacteria</taxon>
        <taxon>Thiotrichales</taxon>
        <taxon>Piscirickettsiaceae</taxon>
        <taxon>Thiosulfativibrio</taxon>
    </lineage>
</organism>
<evidence type="ECO:0000256" key="8">
    <source>
        <dbReference type="RuleBase" id="RU363032"/>
    </source>
</evidence>
<comment type="subcellular location">
    <subcellularLocation>
        <location evidence="1">Cell inner membrane</location>
        <topology evidence="1">Multi-pass membrane protein</topology>
    </subcellularLocation>
    <subcellularLocation>
        <location evidence="8">Cell membrane</location>
        <topology evidence="8">Multi-pass membrane protein</topology>
    </subcellularLocation>
</comment>
<feature type="transmembrane region" description="Helical" evidence="8">
    <location>
        <begin position="406"/>
        <end position="430"/>
    </location>
</feature>
<dbReference type="Proteomes" id="UP000501466">
    <property type="component" value="Chromosome"/>
</dbReference>
<dbReference type="FunFam" id="1.10.3720.10:FF:000088">
    <property type="entry name" value="Iron(III) ABC transporter, permease protein"/>
    <property type="match status" value="1"/>
</dbReference>
<feature type="transmembrane region" description="Helical" evidence="8">
    <location>
        <begin position="241"/>
        <end position="261"/>
    </location>
</feature>
<dbReference type="KEGG" id="tzo:THMIRHAT_18960"/>
<evidence type="ECO:0000256" key="6">
    <source>
        <dbReference type="ARBA" id="ARBA00022989"/>
    </source>
</evidence>
<evidence type="ECO:0000313" key="10">
    <source>
        <dbReference type="EMBL" id="BBP44150.1"/>
    </source>
</evidence>
<reference evidence="11" key="1">
    <citation type="submission" date="2019-11" db="EMBL/GenBank/DDBJ databases">
        <title>Isolation and characterization of two novel species in the genus Thiomicrorhabdus.</title>
        <authorList>
            <person name="Mochizuki J."/>
            <person name="Kojima H."/>
            <person name="Fukui M."/>
        </authorList>
    </citation>
    <scope>NUCLEOTIDE SEQUENCE [LARGE SCALE GENOMIC DNA]</scope>
    <source>
        <strain evidence="11">AkT22</strain>
    </source>
</reference>
<accession>A0A6F8PQ78</accession>
<dbReference type="RefSeq" id="WP_173291897.1">
    <property type="nucleotide sequence ID" value="NZ_AP021888.1"/>
</dbReference>
<keyword evidence="2 8" id="KW-0813">Transport</keyword>
<feature type="transmembrane region" description="Helical" evidence="8">
    <location>
        <begin position="144"/>
        <end position="162"/>
    </location>
</feature>
<evidence type="ECO:0000256" key="2">
    <source>
        <dbReference type="ARBA" id="ARBA00022448"/>
    </source>
</evidence>
<dbReference type="InterPro" id="IPR000515">
    <property type="entry name" value="MetI-like"/>
</dbReference>
<dbReference type="InterPro" id="IPR035906">
    <property type="entry name" value="MetI-like_sf"/>
</dbReference>
<protein>
    <submittedName>
        <fullName evidence="10">Iron ABC transporter substrate-binding protein</fullName>
    </submittedName>
</protein>
<evidence type="ECO:0000259" key="9">
    <source>
        <dbReference type="PROSITE" id="PS50928"/>
    </source>
</evidence>
<feature type="transmembrane region" description="Helical" evidence="8">
    <location>
        <begin position="374"/>
        <end position="394"/>
    </location>
</feature>
<dbReference type="PANTHER" id="PTHR43357">
    <property type="entry name" value="INNER MEMBRANE ABC TRANSPORTER PERMEASE PROTEIN YDCV"/>
    <property type="match status" value="1"/>
</dbReference>
<keyword evidence="4" id="KW-0997">Cell inner membrane</keyword>
<dbReference type="CDD" id="cd06261">
    <property type="entry name" value="TM_PBP2"/>
    <property type="match status" value="2"/>
</dbReference>
<feature type="transmembrane region" description="Helical" evidence="8">
    <location>
        <begin position="451"/>
        <end position="473"/>
    </location>
</feature>
<evidence type="ECO:0000256" key="3">
    <source>
        <dbReference type="ARBA" id="ARBA00022475"/>
    </source>
</evidence>
<dbReference type="GO" id="GO:0005886">
    <property type="term" value="C:plasma membrane"/>
    <property type="evidence" value="ECO:0007669"/>
    <property type="project" value="UniProtKB-SubCell"/>
</dbReference>
<dbReference type="Pfam" id="PF00528">
    <property type="entry name" value="BPD_transp_1"/>
    <property type="match status" value="2"/>
</dbReference>
<keyword evidence="5 8" id="KW-0812">Transmembrane</keyword>
<evidence type="ECO:0000313" key="11">
    <source>
        <dbReference type="Proteomes" id="UP000501466"/>
    </source>
</evidence>
<evidence type="ECO:0000256" key="1">
    <source>
        <dbReference type="ARBA" id="ARBA00004429"/>
    </source>
</evidence>
<sequence length="534" mass="59455">MFNLSRKAITPLEPMKLFMGFLLFLLLLILLLPTLQLFSGWFESDPELWQHFADTLLPELVSNTLLLLLGVTLGTLLLGVGLAWLVVMVEFPGRKTFSWLLLLPFAMPAYVLAFVFLGLIDYSGPLQQGLAQIGWQPIDIREGALAPILVLSLVFYPYVYILSKTAFANQSTSSIETARSLGCGAACVFWRISVPLARPAIAAGLGLALMETLADFGAVSLFNFATFTTAIYSAWEDFRSLALAAQLSTLVLFLALLLLGIERLTRGKRRFTQQSKITQPPFEVSKAKQWLLTGFFTSFMMLALGLPLIQLAIWAAQTLQIEWDKRYWDWLANTLLLSVMAVSITVTAAVFMSSQQVQYPKKRWLQWVLELGKMGYALPGIVLAIGVMGVLTQFNQTFNAQLMMGGLWALLLAYLVRFMAVAHGPVYSRFLSIKPSIIEAARNMGASKPRLVWQIYLPLLKPGLLSAALLVFLDVSKELPATYLLRPFGWETLAIRIYELSADGLYERAAVPSLVLLGVGFLGLWMMKRFGLIK</sequence>
<name>A0A6F8PQ78_9GAMM</name>
<dbReference type="EMBL" id="AP021888">
    <property type="protein sequence ID" value="BBP44150.1"/>
    <property type="molecule type" value="Genomic_DNA"/>
</dbReference>
<evidence type="ECO:0000256" key="7">
    <source>
        <dbReference type="ARBA" id="ARBA00023136"/>
    </source>
</evidence>
<keyword evidence="7 8" id="KW-0472">Membrane</keyword>
<dbReference type="PROSITE" id="PS50928">
    <property type="entry name" value="ABC_TM1"/>
    <property type="match status" value="2"/>
</dbReference>
<dbReference type="Gene3D" id="1.10.3720.10">
    <property type="entry name" value="MetI-like"/>
    <property type="match status" value="2"/>
</dbReference>